<dbReference type="EMBL" id="CP036433">
    <property type="protein sequence ID" value="QDU98844.1"/>
    <property type="molecule type" value="Genomic_DNA"/>
</dbReference>
<dbReference type="AlphaFoldDB" id="A0A518E426"/>
<dbReference type="KEGG" id="lcre:Pla8534_67550"/>
<dbReference type="Gene3D" id="1.20.81.30">
    <property type="entry name" value="Type II secretion system (T2SS), domain F"/>
    <property type="match status" value="1"/>
</dbReference>
<feature type="transmembrane region" description="Helical" evidence="6">
    <location>
        <begin position="6"/>
        <end position="23"/>
    </location>
</feature>
<evidence type="ECO:0000256" key="3">
    <source>
        <dbReference type="ARBA" id="ARBA00022692"/>
    </source>
</evidence>
<dbReference type="InterPro" id="IPR018076">
    <property type="entry name" value="T2SS_GspF_dom"/>
</dbReference>
<gene>
    <name evidence="8" type="ORF">Pla8534_67550</name>
</gene>
<evidence type="ECO:0000313" key="9">
    <source>
        <dbReference type="Proteomes" id="UP000317648"/>
    </source>
</evidence>
<dbReference type="RefSeq" id="WP_145058408.1">
    <property type="nucleotide sequence ID" value="NZ_CP036433.1"/>
</dbReference>
<dbReference type="GO" id="GO:0005886">
    <property type="term" value="C:plasma membrane"/>
    <property type="evidence" value="ECO:0007669"/>
    <property type="project" value="UniProtKB-SubCell"/>
</dbReference>
<feature type="domain" description="Type II secretion system protein GspF" evidence="7">
    <location>
        <begin position="160"/>
        <end position="287"/>
    </location>
</feature>
<accession>A0A518E426</accession>
<evidence type="ECO:0000256" key="1">
    <source>
        <dbReference type="ARBA" id="ARBA00004651"/>
    </source>
</evidence>
<comment type="subcellular location">
    <subcellularLocation>
        <location evidence="1">Cell membrane</location>
        <topology evidence="1">Multi-pass membrane protein</topology>
    </subcellularLocation>
</comment>
<evidence type="ECO:0000259" key="7">
    <source>
        <dbReference type="Pfam" id="PF00482"/>
    </source>
</evidence>
<dbReference type="OrthoDB" id="264722at2"/>
<dbReference type="PANTHER" id="PTHR35007:SF2">
    <property type="entry name" value="PILUS ASSEMBLE PROTEIN"/>
    <property type="match status" value="1"/>
</dbReference>
<organism evidence="8 9">
    <name type="scientific">Lignipirellula cremea</name>
    <dbReference type="NCBI Taxonomy" id="2528010"/>
    <lineage>
        <taxon>Bacteria</taxon>
        <taxon>Pseudomonadati</taxon>
        <taxon>Planctomycetota</taxon>
        <taxon>Planctomycetia</taxon>
        <taxon>Pirellulales</taxon>
        <taxon>Pirellulaceae</taxon>
        <taxon>Lignipirellula</taxon>
    </lineage>
</organism>
<dbReference type="PANTHER" id="PTHR35007">
    <property type="entry name" value="INTEGRAL MEMBRANE PROTEIN-RELATED"/>
    <property type="match status" value="1"/>
</dbReference>
<keyword evidence="4 6" id="KW-1133">Transmembrane helix</keyword>
<feature type="transmembrane region" description="Helical" evidence="6">
    <location>
        <begin position="271"/>
        <end position="292"/>
    </location>
</feature>
<dbReference type="Proteomes" id="UP000317648">
    <property type="component" value="Chromosome"/>
</dbReference>
<sequence>MLLKLMGMVIFWLLGAAGLALLWKRMRTAEASRQRLFETETSPARVRGTGGVQDLSPLGRWLYLAGFRSPSASAVFVAITLSAAGCGAGAALFLFLSGLQTTIAQGVEAIPGGVGQIFLPVTMLMPWLVAIMLGLAPWLYVRSARRNRVQRVEQDLPLALELLATLSEAGLGFDAALSRIMGTRLSDRPLADELQSFQADLLAGRPRVEALRRFSQRLNISTVSIFVSALAQAEQIGMGVSGVLRRQADDMRSRRRERANGFAAALPVKRMLPLVVCFLPGLFVWTLGPFFVQLFKIADTFVQVRSF</sequence>
<feature type="transmembrane region" description="Helical" evidence="6">
    <location>
        <begin position="117"/>
        <end position="141"/>
    </location>
</feature>
<protein>
    <submittedName>
        <fullName evidence="8">Bacterial type II secretion system protein F domain protein</fullName>
    </submittedName>
</protein>
<dbReference type="InterPro" id="IPR042094">
    <property type="entry name" value="T2SS_GspF_sf"/>
</dbReference>
<feature type="transmembrane region" description="Helical" evidence="6">
    <location>
        <begin position="74"/>
        <end position="97"/>
    </location>
</feature>
<reference evidence="8 9" key="1">
    <citation type="submission" date="2019-02" db="EMBL/GenBank/DDBJ databases">
        <title>Deep-cultivation of Planctomycetes and their phenomic and genomic characterization uncovers novel biology.</title>
        <authorList>
            <person name="Wiegand S."/>
            <person name="Jogler M."/>
            <person name="Boedeker C."/>
            <person name="Pinto D."/>
            <person name="Vollmers J."/>
            <person name="Rivas-Marin E."/>
            <person name="Kohn T."/>
            <person name="Peeters S.H."/>
            <person name="Heuer A."/>
            <person name="Rast P."/>
            <person name="Oberbeckmann S."/>
            <person name="Bunk B."/>
            <person name="Jeske O."/>
            <person name="Meyerdierks A."/>
            <person name="Storesund J.E."/>
            <person name="Kallscheuer N."/>
            <person name="Luecker S."/>
            <person name="Lage O.M."/>
            <person name="Pohl T."/>
            <person name="Merkel B.J."/>
            <person name="Hornburger P."/>
            <person name="Mueller R.-W."/>
            <person name="Bruemmer F."/>
            <person name="Labrenz M."/>
            <person name="Spormann A.M."/>
            <person name="Op den Camp H."/>
            <person name="Overmann J."/>
            <person name="Amann R."/>
            <person name="Jetten M.S.M."/>
            <person name="Mascher T."/>
            <person name="Medema M.H."/>
            <person name="Devos D.P."/>
            <person name="Kaster A.-K."/>
            <person name="Ovreas L."/>
            <person name="Rohde M."/>
            <person name="Galperin M.Y."/>
            <person name="Jogler C."/>
        </authorList>
    </citation>
    <scope>NUCLEOTIDE SEQUENCE [LARGE SCALE GENOMIC DNA]</scope>
    <source>
        <strain evidence="8 9">Pla85_3_4</strain>
    </source>
</reference>
<evidence type="ECO:0000313" key="8">
    <source>
        <dbReference type="EMBL" id="QDU98844.1"/>
    </source>
</evidence>
<keyword evidence="3 6" id="KW-0812">Transmembrane</keyword>
<evidence type="ECO:0000256" key="6">
    <source>
        <dbReference type="SAM" id="Phobius"/>
    </source>
</evidence>
<keyword evidence="2" id="KW-1003">Cell membrane</keyword>
<evidence type="ECO:0000256" key="2">
    <source>
        <dbReference type="ARBA" id="ARBA00022475"/>
    </source>
</evidence>
<keyword evidence="5 6" id="KW-0472">Membrane</keyword>
<proteinExistence type="predicted"/>
<name>A0A518E426_9BACT</name>
<keyword evidence="9" id="KW-1185">Reference proteome</keyword>
<evidence type="ECO:0000256" key="5">
    <source>
        <dbReference type="ARBA" id="ARBA00023136"/>
    </source>
</evidence>
<evidence type="ECO:0000256" key="4">
    <source>
        <dbReference type="ARBA" id="ARBA00022989"/>
    </source>
</evidence>
<dbReference type="Pfam" id="PF00482">
    <property type="entry name" value="T2SSF"/>
    <property type="match status" value="1"/>
</dbReference>